<gene>
    <name evidence="2" type="ORF">CCUR1050_LOCUS29837</name>
</gene>
<proteinExistence type="predicted"/>
<dbReference type="InterPro" id="IPR002925">
    <property type="entry name" value="Dienelactn_hydro"/>
</dbReference>
<dbReference type="PANTHER" id="PTHR17630:SF44">
    <property type="entry name" value="PROTEIN AIM2"/>
    <property type="match status" value="1"/>
</dbReference>
<evidence type="ECO:0000313" key="2">
    <source>
        <dbReference type="EMBL" id="CAD8656698.1"/>
    </source>
</evidence>
<dbReference type="InterPro" id="IPR029058">
    <property type="entry name" value="AB_hydrolase_fold"/>
</dbReference>
<feature type="domain" description="Dienelactone hydrolase" evidence="1">
    <location>
        <begin position="27"/>
        <end position="265"/>
    </location>
</feature>
<dbReference type="Pfam" id="PF01738">
    <property type="entry name" value="DLH"/>
    <property type="match status" value="1"/>
</dbReference>
<evidence type="ECO:0000259" key="1">
    <source>
        <dbReference type="Pfam" id="PF01738"/>
    </source>
</evidence>
<dbReference type="SUPFAM" id="SSF53474">
    <property type="entry name" value="alpha/beta-Hydrolases"/>
    <property type="match status" value="1"/>
</dbReference>
<name>A0A7S0N0I5_9CRYP</name>
<dbReference type="GO" id="GO:0016787">
    <property type="term" value="F:hydrolase activity"/>
    <property type="evidence" value="ECO:0007669"/>
    <property type="project" value="InterPro"/>
</dbReference>
<reference evidence="2" key="1">
    <citation type="submission" date="2021-01" db="EMBL/GenBank/DDBJ databases">
        <authorList>
            <person name="Corre E."/>
            <person name="Pelletier E."/>
            <person name="Niang G."/>
            <person name="Scheremetjew M."/>
            <person name="Finn R."/>
            <person name="Kale V."/>
            <person name="Holt S."/>
            <person name="Cochrane G."/>
            <person name="Meng A."/>
            <person name="Brown T."/>
            <person name="Cohen L."/>
        </authorList>
    </citation>
    <scope>NUCLEOTIDE SEQUENCE</scope>
    <source>
        <strain evidence="2">CCAP979/52</strain>
    </source>
</reference>
<dbReference type="PANTHER" id="PTHR17630">
    <property type="entry name" value="DIENELACTONE HYDROLASE"/>
    <property type="match status" value="1"/>
</dbReference>
<dbReference type="EMBL" id="HBEZ01054409">
    <property type="protein sequence ID" value="CAD8656698.1"/>
    <property type="molecule type" value="Transcribed_RNA"/>
</dbReference>
<dbReference type="Gene3D" id="3.40.50.1820">
    <property type="entry name" value="alpha/beta hydrolase"/>
    <property type="match status" value="1"/>
</dbReference>
<organism evidence="2">
    <name type="scientific">Cryptomonas curvata</name>
    <dbReference type="NCBI Taxonomy" id="233186"/>
    <lineage>
        <taxon>Eukaryota</taxon>
        <taxon>Cryptophyceae</taxon>
        <taxon>Cryptomonadales</taxon>
        <taxon>Cryptomonadaceae</taxon>
        <taxon>Cryptomonas</taxon>
    </lineage>
</organism>
<sequence>MACINCISGSIDRGTPTGKELTVAGIPTYCALPPGGKSNQAVVIISDVFGWKFPNTRLVADKIARQNFQVYVPDLHCNDSVPLNLFEVITDPAPSFFRRCLQYLRLISRVPYFMMWLWRHRLEKSVPLLSTICDTLRSEPSFGITKLAAQGYCWGGRHAITEARTGKFDAFVSVHPSDVQVPADLMHVAVPGCFILAKGDFMFGQRMVEKTQAFLKDQRPALRVEFREYEGVHHGFAIRGCEDNPAVLAARQDALQYGIDFLKSVFGDKDK</sequence>
<accession>A0A7S0N0I5</accession>
<protein>
    <recommendedName>
        <fullName evidence="1">Dienelactone hydrolase domain-containing protein</fullName>
    </recommendedName>
</protein>
<dbReference type="AlphaFoldDB" id="A0A7S0N0I5"/>